<dbReference type="AlphaFoldDB" id="A0A7R9AET9"/>
<accession>A0A7R9AET9</accession>
<dbReference type="GO" id="GO:0070181">
    <property type="term" value="F:small ribosomal subunit rRNA binding"/>
    <property type="evidence" value="ECO:0007669"/>
    <property type="project" value="TreeGrafter"/>
</dbReference>
<protein>
    <recommendedName>
        <fullName evidence="2">Small ribosomal subunit protein bS6m</fullName>
    </recommendedName>
    <alternativeName>
        <fullName evidence="3">28S ribosomal protein S6, mitochondrial</fullName>
    </alternativeName>
</protein>
<evidence type="ECO:0000313" key="4">
    <source>
        <dbReference type="EMBL" id="CAD7252922.1"/>
    </source>
</evidence>
<proteinExistence type="inferred from homology"/>
<gene>
    <name evidence="4" type="ORF">DSTB1V02_LOCUS12672</name>
</gene>
<dbReference type="OrthoDB" id="268530at2759"/>
<keyword evidence="5" id="KW-1185">Reference proteome</keyword>
<evidence type="ECO:0000313" key="5">
    <source>
        <dbReference type="Proteomes" id="UP000677054"/>
    </source>
</evidence>
<evidence type="ECO:0000256" key="3">
    <source>
        <dbReference type="ARBA" id="ARBA00035365"/>
    </source>
</evidence>
<dbReference type="GO" id="GO:0006412">
    <property type="term" value="P:translation"/>
    <property type="evidence" value="ECO:0007669"/>
    <property type="project" value="InterPro"/>
</dbReference>
<dbReference type="EMBL" id="LR904546">
    <property type="protein sequence ID" value="CAD7252922.1"/>
    <property type="molecule type" value="Genomic_DNA"/>
</dbReference>
<dbReference type="SUPFAM" id="SSF54995">
    <property type="entry name" value="Ribosomal protein S6"/>
    <property type="match status" value="1"/>
</dbReference>
<sequence>MPTGYELCFIIRMMPKADLVSTIKRTAEFIMNHGGYLRKIESLGTRKLPYRMWKTGLSHREGNYILMEIDSRSKSLAEMEDYFKRDVDLVRHRAIAVKEEPKFECTLEDEMLPPPYSREAVIYMFQQGHSPAKIIKELKLPRSIACYKELGTTQD</sequence>
<name>A0A7R9AET9_9CRUS</name>
<dbReference type="Pfam" id="PF01250">
    <property type="entry name" value="Ribosomal_S6"/>
    <property type="match status" value="1"/>
</dbReference>
<evidence type="ECO:0000256" key="2">
    <source>
        <dbReference type="ARBA" id="ARBA00035170"/>
    </source>
</evidence>
<dbReference type="GO" id="GO:0005763">
    <property type="term" value="C:mitochondrial small ribosomal subunit"/>
    <property type="evidence" value="ECO:0007669"/>
    <property type="project" value="TreeGrafter"/>
</dbReference>
<comment type="similarity">
    <text evidence="1">Belongs to the bacterial ribosomal protein bS6 family.</text>
</comment>
<dbReference type="PANTHER" id="PTHR21011">
    <property type="entry name" value="MITOCHONDRIAL 28S RIBOSOMAL PROTEIN S6"/>
    <property type="match status" value="1"/>
</dbReference>
<dbReference type="PANTHER" id="PTHR21011:SF1">
    <property type="entry name" value="SMALL RIBOSOMAL SUBUNIT PROTEIN BS6M"/>
    <property type="match status" value="1"/>
</dbReference>
<dbReference type="InterPro" id="IPR000529">
    <property type="entry name" value="Ribosomal_bS6"/>
</dbReference>
<evidence type="ECO:0000256" key="1">
    <source>
        <dbReference type="ARBA" id="ARBA00009512"/>
    </source>
</evidence>
<reference evidence="4" key="1">
    <citation type="submission" date="2020-11" db="EMBL/GenBank/DDBJ databases">
        <authorList>
            <person name="Tran Van P."/>
        </authorList>
    </citation>
    <scope>NUCLEOTIDE SEQUENCE</scope>
</reference>
<organism evidence="4">
    <name type="scientific">Darwinula stevensoni</name>
    <dbReference type="NCBI Taxonomy" id="69355"/>
    <lineage>
        <taxon>Eukaryota</taxon>
        <taxon>Metazoa</taxon>
        <taxon>Ecdysozoa</taxon>
        <taxon>Arthropoda</taxon>
        <taxon>Crustacea</taxon>
        <taxon>Oligostraca</taxon>
        <taxon>Ostracoda</taxon>
        <taxon>Podocopa</taxon>
        <taxon>Podocopida</taxon>
        <taxon>Darwinulocopina</taxon>
        <taxon>Darwinuloidea</taxon>
        <taxon>Darwinulidae</taxon>
        <taxon>Darwinula</taxon>
    </lineage>
</organism>
<dbReference type="NCBIfam" id="TIGR00166">
    <property type="entry name" value="S6"/>
    <property type="match status" value="1"/>
</dbReference>
<dbReference type="InterPro" id="IPR035980">
    <property type="entry name" value="Ribosomal_bS6_sf"/>
</dbReference>
<dbReference type="GO" id="GO:0003735">
    <property type="term" value="F:structural constituent of ribosome"/>
    <property type="evidence" value="ECO:0007669"/>
    <property type="project" value="InterPro"/>
</dbReference>
<dbReference type="CDD" id="cd15465">
    <property type="entry name" value="bS6_mito"/>
    <property type="match status" value="1"/>
</dbReference>
<dbReference type="Proteomes" id="UP000677054">
    <property type="component" value="Unassembled WGS sequence"/>
</dbReference>
<dbReference type="InterPro" id="IPR014717">
    <property type="entry name" value="Transl_elong_EF1B/ribsomal_bS6"/>
</dbReference>
<dbReference type="EMBL" id="CAJPEV010005029">
    <property type="protein sequence ID" value="CAG0902658.1"/>
    <property type="molecule type" value="Genomic_DNA"/>
</dbReference>
<dbReference type="Gene3D" id="3.30.70.60">
    <property type="match status" value="1"/>
</dbReference>